<evidence type="ECO:0000313" key="4">
    <source>
        <dbReference type="EMBL" id="MCC8395462.1"/>
    </source>
</evidence>
<sequence length="150" mass="16589">MASIEYGFATVSDLDDLLALYAVLRPQYPAYVRGDAEKALASLLGQPHLRLIVARFDQRVVATCRLALLANIGRASRPLGLLEYVVTAGPFQRKGIGQQMLGFALDVAWHLDCCKVVLLSGTQRDLAHMLYEELGFRGDREHGFFIDAPL</sequence>
<dbReference type="PANTHER" id="PTHR43877:SF1">
    <property type="entry name" value="ACETYLTRANSFERASE"/>
    <property type="match status" value="1"/>
</dbReference>
<keyword evidence="5" id="KW-1185">Reference proteome</keyword>
<dbReference type="Pfam" id="PF00583">
    <property type="entry name" value="Acetyltransf_1"/>
    <property type="match status" value="1"/>
</dbReference>
<name>A0ABS8JZY7_9BURK</name>
<dbReference type="InterPro" id="IPR000182">
    <property type="entry name" value="GNAT_dom"/>
</dbReference>
<dbReference type="InterPro" id="IPR050832">
    <property type="entry name" value="Bact_Acetyltransf"/>
</dbReference>
<dbReference type="CDD" id="cd04301">
    <property type="entry name" value="NAT_SF"/>
    <property type="match status" value="1"/>
</dbReference>
<dbReference type="InterPro" id="IPR016181">
    <property type="entry name" value="Acyl_CoA_acyltransferase"/>
</dbReference>
<evidence type="ECO:0000256" key="1">
    <source>
        <dbReference type="ARBA" id="ARBA00022679"/>
    </source>
</evidence>
<proteinExistence type="predicted"/>
<gene>
    <name evidence="4" type="ORF">LJ656_23015</name>
</gene>
<evidence type="ECO:0000256" key="2">
    <source>
        <dbReference type="ARBA" id="ARBA00023315"/>
    </source>
</evidence>
<dbReference type="PANTHER" id="PTHR43877">
    <property type="entry name" value="AMINOALKYLPHOSPHONATE N-ACETYLTRANSFERASE-RELATED-RELATED"/>
    <property type="match status" value="1"/>
</dbReference>
<evidence type="ECO:0000313" key="5">
    <source>
        <dbReference type="Proteomes" id="UP001431019"/>
    </source>
</evidence>
<dbReference type="Proteomes" id="UP001431019">
    <property type="component" value="Unassembled WGS sequence"/>
</dbReference>
<comment type="caution">
    <text evidence="4">The sequence shown here is derived from an EMBL/GenBank/DDBJ whole genome shotgun (WGS) entry which is preliminary data.</text>
</comment>
<keyword evidence="1" id="KW-0808">Transferase</keyword>
<dbReference type="SUPFAM" id="SSF55729">
    <property type="entry name" value="Acyl-CoA N-acyltransferases (Nat)"/>
    <property type="match status" value="1"/>
</dbReference>
<protein>
    <submittedName>
        <fullName evidence="4">GNAT family N-acetyltransferase</fullName>
    </submittedName>
</protein>
<reference evidence="4 5" key="1">
    <citation type="submission" date="2021-11" db="EMBL/GenBank/DDBJ databases">
        <authorList>
            <person name="Oh E.-T."/>
            <person name="Kim S.-B."/>
        </authorList>
    </citation>
    <scope>NUCLEOTIDE SEQUENCE [LARGE SCALE GENOMIC DNA]</scope>
    <source>
        <strain evidence="4 5">MMS20-SJTR3</strain>
    </source>
</reference>
<organism evidence="4 5">
    <name type="scientific">Paraburkholderia sejongensis</name>
    <dbReference type="NCBI Taxonomy" id="2886946"/>
    <lineage>
        <taxon>Bacteria</taxon>
        <taxon>Pseudomonadati</taxon>
        <taxon>Pseudomonadota</taxon>
        <taxon>Betaproteobacteria</taxon>
        <taxon>Burkholderiales</taxon>
        <taxon>Burkholderiaceae</taxon>
        <taxon>Paraburkholderia</taxon>
    </lineage>
</organism>
<dbReference type="PROSITE" id="PS51186">
    <property type="entry name" value="GNAT"/>
    <property type="match status" value="1"/>
</dbReference>
<feature type="domain" description="N-acetyltransferase" evidence="3">
    <location>
        <begin position="4"/>
        <end position="150"/>
    </location>
</feature>
<keyword evidence="2" id="KW-0012">Acyltransferase</keyword>
<dbReference type="Gene3D" id="3.40.630.30">
    <property type="match status" value="1"/>
</dbReference>
<evidence type="ECO:0000259" key="3">
    <source>
        <dbReference type="PROSITE" id="PS51186"/>
    </source>
</evidence>
<dbReference type="EMBL" id="JAJITD010000012">
    <property type="protein sequence ID" value="MCC8395462.1"/>
    <property type="molecule type" value="Genomic_DNA"/>
</dbReference>
<dbReference type="RefSeq" id="WP_230511818.1">
    <property type="nucleotide sequence ID" value="NZ_JAJITD010000012.1"/>
</dbReference>
<accession>A0ABS8JZY7</accession>